<feature type="region of interest" description="Disordered" evidence="3">
    <location>
        <begin position="100"/>
        <end position="121"/>
    </location>
</feature>
<evidence type="ECO:0000256" key="2">
    <source>
        <dbReference type="ARBA" id="ARBA00023242"/>
    </source>
</evidence>
<feature type="region of interest" description="Disordered" evidence="3">
    <location>
        <begin position="526"/>
        <end position="563"/>
    </location>
</feature>
<comment type="caution">
    <text evidence="5">The sequence shown here is derived from an EMBL/GenBank/DDBJ whole genome shotgun (WGS) entry which is preliminary data.</text>
</comment>
<dbReference type="PANTHER" id="PTHR31668">
    <property type="entry name" value="GLUCOSE TRANSPORT TRANSCRIPTION REGULATOR RGT1-RELATED-RELATED"/>
    <property type="match status" value="1"/>
</dbReference>
<gene>
    <name evidence="5" type="ORF">Sste5346_006463</name>
</gene>
<dbReference type="InterPro" id="IPR001138">
    <property type="entry name" value="Zn2Cys6_DnaBD"/>
</dbReference>
<dbReference type="CDD" id="cd12148">
    <property type="entry name" value="fungal_TF_MHR"/>
    <property type="match status" value="1"/>
</dbReference>
<evidence type="ECO:0000313" key="5">
    <source>
        <dbReference type="EMBL" id="KAL1893287.1"/>
    </source>
</evidence>
<keyword evidence="1" id="KW-0479">Metal-binding</keyword>
<dbReference type="InterPro" id="IPR050797">
    <property type="entry name" value="Carb_Metab_Trans_Reg"/>
</dbReference>
<name>A0ABR3YZD4_9PEZI</name>
<dbReference type="SUPFAM" id="SSF57701">
    <property type="entry name" value="Zn2/Cys6 DNA-binding domain"/>
    <property type="match status" value="1"/>
</dbReference>
<evidence type="ECO:0000256" key="3">
    <source>
        <dbReference type="SAM" id="MobiDB-lite"/>
    </source>
</evidence>
<reference evidence="5 6" key="1">
    <citation type="journal article" date="2024" name="IMA Fungus">
        <title>IMA Genome - F19 : A genome assembly and annotation guide to empower mycologists, including annotated draft genome sequences of Ceratocystis pirilliformis, Diaporthe australafricana, Fusarium ophioides, Paecilomyces lecythidis, and Sporothrix stenoceras.</title>
        <authorList>
            <person name="Aylward J."/>
            <person name="Wilson A.M."/>
            <person name="Visagie C.M."/>
            <person name="Spraker J."/>
            <person name="Barnes I."/>
            <person name="Buitendag C."/>
            <person name="Ceriani C."/>
            <person name="Del Mar Angel L."/>
            <person name="du Plessis D."/>
            <person name="Fuchs T."/>
            <person name="Gasser K."/>
            <person name="Kramer D."/>
            <person name="Li W."/>
            <person name="Munsamy K."/>
            <person name="Piso A."/>
            <person name="Price J.L."/>
            <person name="Sonnekus B."/>
            <person name="Thomas C."/>
            <person name="van der Nest A."/>
            <person name="van Dijk A."/>
            <person name="van Heerden A."/>
            <person name="van Vuuren N."/>
            <person name="Yilmaz N."/>
            <person name="Duong T.A."/>
            <person name="van der Merwe N.A."/>
            <person name="Wingfield M.J."/>
            <person name="Wingfield B.D."/>
        </authorList>
    </citation>
    <scope>NUCLEOTIDE SEQUENCE [LARGE SCALE GENOMIC DNA]</scope>
    <source>
        <strain evidence="5 6">CMW 5346</strain>
    </source>
</reference>
<dbReference type="InterPro" id="IPR036864">
    <property type="entry name" value="Zn2-C6_fun-type_DNA-bd_sf"/>
</dbReference>
<dbReference type="InterPro" id="IPR007219">
    <property type="entry name" value="XnlR_reg_dom"/>
</dbReference>
<feature type="compositionally biased region" description="Low complexity" evidence="3">
    <location>
        <begin position="105"/>
        <end position="121"/>
    </location>
</feature>
<dbReference type="PROSITE" id="PS50048">
    <property type="entry name" value="ZN2_CY6_FUNGAL_2"/>
    <property type="match status" value="1"/>
</dbReference>
<keyword evidence="6" id="KW-1185">Reference proteome</keyword>
<dbReference type="CDD" id="cd00067">
    <property type="entry name" value="GAL4"/>
    <property type="match status" value="1"/>
</dbReference>
<evidence type="ECO:0000256" key="1">
    <source>
        <dbReference type="ARBA" id="ARBA00022723"/>
    </source>
</evidence>
<protein>
    <recommendedName>
        <fullName evidence="4">Zn(2)-C6 fungal-type domain-containing protein</fullName>
    </recommendedName>
</protein>
<sequence length="660" mass="72429">MSTNSRGNARRGKKLATAACDLCRLRKVQCIFVAEADCRCKRCVDAGVDCTFLKGHRPRGRVSRHVAAARAQRQSSMFGSVGPTGPGTLLTRPAIPVSEADGTETASTPAPTTPVTNPSNASDNLVTNLGVTHLCPLSCAETILNDFHDYLYPVLPFVHLPTLMSAVQKDLWTDEPANRPLFRTVMAVAAATIASIPRRFSAYSNGQYDSVQAMADRALRLVILSRVVSPSHLDDDRSLESCVTSLVLSVAAFYTGRGGIARNLTNEAVVLFRSLGLYRKQEHENLCDFDSEICKRLFWIFYINQIHDRLDSVIPHYPFCFEPMETDWEFLIPRENEDESLFYANSPPDPHAVNNEQGANVMGSPLTTVTQPPTPGRSARSRPIVSGFYALLRVYLCVLDTFSADFPRPPPSVLTSLPLLMEPRFLVSVPESEFYFPASPAPNTAHMTLTSVTQLMRRVRTTMEQIPPELHIDVQNPPPQAMSRSAMQKFIIAANVKMTSLFVQSTALETYAAQVDRQSSQQAQPFNAASVVDSPATSFSSPATSLPSTASPTTLDSIGGDNELDGSSVHAQIWKIREKLASEALEIVHQFPQEALEANGASLILKARKIAATLLERDETFPLPTAAAARMDSYLEQFIHALASIDYVHPNTYLVTADAR</sequence>
<evidence type="ECO:0000259" key="4">
    <source>
        <dbReference type="PROSITE" id="PS50048"/>
    </source>
</evidence>
<organism evidence="5 6">
    <name type="scientific">Sporothrix stenoceras</name>
    <dbReference type="NCBI Taxonomy" id="5173"/>
    <lineage>
        <taxon>Eukaryota</taxon>
        <taxon>Fungi</taxon>
        <taxon>Dikarya</taxon>
        <taxon>Ascomycota</taxon>
        <taxon>Pezizomycotina</taxon>
        <taxon>Sordariomycetes</taxon>
        <taxon>Sordariomycetidae</taxon>
        <taxon>Ophiostomatales</taxon>
        <taxon>Ophiostomataceae</taxon>
        <taxon>Sporothrix</taxon>
    </lineage>
</organism>
<dbReference type="Pfam" id="PF04082">
    <property type="entry name" value="Fungal_trans"/>
    <property type="match status" value="1"/>
</dbReference>
<proteinExistence type="predicted"/>
<feature type="domain" description="Zn(2)-C6 fungal-type" evidence="4">
    <location>
        <begin position="19"/>
        <end position="52"/>
    </location>
</feature>
<dbReference type="Gene3D" id="4.10.240.10">
    <property type="entry name" value="Zn(2)-C6 fungal-type DNA-binding domain"/>
    <property type="match status" value="1"/>
</dbReference>
<dbReference type="SMART" id="SM00066">
    <property type="entry name" value="GAL4"/>
    <property type="match status" value="1"/>
</dbReference>
<keyword evidence="2" id="KW-0539">Nucleus</keyword>
<dbReference type="PANTHER" id="PTHR31668:SF30">
    <property type="entry name" value="ZN(II)2CYS6 TRANSCRIPTION FACTOR (EUROFUNG)"/>
    <property type="match status" value="1"/>
</dbReference>
<dbReference type="EMBL" id="JAWCUI010000038">
    <property type="protein sequence ID" value="KAL1893287.1"/>
    <property type="molecule type" value="Genomic_DNA"/>
</dbReference>
<feature type="compositionally biased region" description="Low complexity" evidence="3">
    <location>
        <begin position="533"/>
        <end position="557"/>
    </location>
</feature>
<accession>A0ABR3YZD4</accession>
<dbReference type="Proteomes" id="UP001583186">
    <property type="component" value="Unassembled WGS sequence"/>
</dbReference>
<dbReference type="PROSITE" id="PS00463">
    <property type="entry name" value="ZN2_CY6_FUNGAL_1"/>
    <property type="match status" value="1"/>
</dbReference>
<evidence type="ECO:0000313" key="6">
    <source>
        <dbReference type="Proteomes" id="UP001583186"/>
    </source>
</evidence>